<name>A0ABT4JA62_9RHOB</name>
<sequence>MIDLDITATSISDFGSLVQAHWAPIVLHPISGSYERLVVGCIAANRSGFHIEMANALDRLDCFYGERAQSVRFAVELAGKALELDLVERGLAALLEPKSPLSGVTVVEAREVEGGSLQEIAKDWMSVMSSLYQQGPLSSVVEPPETEVLKSSRNKDRLPQLVLAHIAEKDLSVAQHFSDEIVSGKTGKKRRSAHDLEIDFKGHRLVANFATLNASRIGYAVGNIKQRLFDLGVERKNGLSRGIHREHEVIIQVPRSDDPQITEHQYERLEYEYLGLLDHADKVELRLRQFNTAGQIGEHILEKEAA</sequence>
<evidence type="ECO:0000313" key="1">
    <source>
        <dbReference type="EMBL" id="MCZ0963233.1"/>
    </source>
</evidence>
<reference evidence="1" key="1">
    <citation type="submission" date="2022-12" db="EMBL/GenBank/DDBJ databases">
        <title>Paracoccus sp. EF6 isolated from a lake water.</title>
        <authorList>
            <person name="Liu H."/>
        </authorList>
    </citation>
    <scope>NUCLEOTIDE SEQUENCE</scope>
    <source>
        <strain evidence="1">EF6</strain>
    </source>
</reference>
<organism evidence="1 2">
    <name type="scientific">Paracoccus benzoatiresistens</name>
    <dbReference type="NCBI Taxonomy" id="2997341"/>
    <lineage>
        <taxon>Bacteria</taxon>
        <taxon>Pseudomonadati</taxon>
        <taxon>Pseudomonadota</taxon>
        <taxon>Alphaproteobacteria</taxon>
        <taxon>Rhodobacterales</taxon>
        <taxon>Paracoccaceae</taxon>
        <taxon>Paracoccus</taxon>
    </lineage>
</organism>
<dbReference type="EMBL" id="JAPTYD010000031">
    <property type="protein sequence ID" value="MCZ0963233.1"/>
    <property type="molecule type" value="Genomic_DNA"/>
</dbReference>
<evidence type="ECO:0000313" key="2">
    <source>
        <dbReference type="Proteomes" id="UP001149822"/>
    </source>
</evidence>
<dbReference type="RefSeq" id="WP_268943300.1">
    <property type="nucleotide sequence ID" value="NZ_JAPTYD010000031.1"/>
</dbReference>
<gene>
    <name evidence="1" type="ORF">OU682_16575</name>
</gene>
<proteinExistence type="predicted"/>
<accession>A0ABT4JA62</accession>
<comment type="caution">
    <text evidence="1">The sequence shown here is derived from an EMBL/GenBank/DDBJ whole genome shotgun (WGS) entry which is preliminary data.</text>
</comment>
<keyword evidence="2" id="KW-1185">Reference proteome</keyword>
<protein>
    <submittedName>
        <fullName evidence="1">Uncharacterized protein</fullName>
    </submittedName>
</protein>
<dbReference type="Proteomes" id="UP001149822">
    <property type="component" value="Unassembled WGS sequence"/>
</dbReference>